<evidence type="ECO:0000259" key="2">
    <source>
        <dbReference type="Pfam" id="PF12697"/>
    </source>
</evidence>
<dbReference type="SUPFAM" id="SSF53474">
    <property type="entry name" value="alpha/beta-Hydrolases"/>
    <property type="match status" value="1"/>
</dbReference>
<dbReference type="AlphaFoldDB" id="A0A347ZPU8"/>
<protein>
    <submittedName>
        <fullName evidence="3">Pimeloyl-[acyl-carrier protein] methyl ester esterase</fullName>
    </submittedName>
</protein>
<dbReference type="RefSeq" id="WP_116226252.1">
    <property type="nucleotide sequence ID" value="NZ_AP018437.1"/>
</dbReference>
<accession>A0A347ZPU8</accession>
<dbReference type="PRINTS" id="PR00111">
    <property type="entry name" value="ABHYDROLASE"/>
</dbReference>
<dbReference type="InterPro" id="IPR000073">
    <property type="entry name" value="AB_hydrolase_1"/>
</dbReference>
<organism evidence="3 4">
    <name type="scientific">Pelolinea submarina</name>
    <dbReference type="NCBI Taxonomy" id="913107"/>
    <lineage>
        <taxon>Bacteria</taxon>
        <taxon>Bacillati</taxon>
        <taxon>Chloroflexota</taxon>
        <taxon>Anaerolineae</taxon>
        <taxon>Anaerolineales</taxon>
        <taxon>Anaerolineaceae</taxon>
        <taxon>Pelolinea</taxon>
    </lineage>
</organism>
<dbReference type="Gene3D" id="3.40.50.1820">
    <property type="entry name" value="alpha/beta hydrolase"/>
    <property type="match status" value="1"/>
</dbReference>
<gene>
    <name evidence="3" type="ORF">DFR64_3004</name>
</gene>
<dbReference type="PANTHER" id="PTHR43798">
    <property type="entry name" value="MONOACYLGLYCEROL LIPASE"/>
    <property type="match status" value="1"/>
</dbReference>
<keyword evidence="4" id="KW-1185">Reference proteome</keyword>
<dbReference type="InterPro" id="IPR050266">
    <property type="entry name" value="AB_hydrolase_sf"/>
</dbReference>
<dbReference type="OrthoDB" id="9775557at2"/>
<dbReference type="InterPro" id="IPR029058">
    <property type="entry name" value="AB_hydrolase_fold"/>
</dbReference>
<evidence type="ECO:0000313" key="4">
    <source>
        <dbReference type="Proteomes" id="UP000256388"/>
    </source>
</evidence>
<dbReference type="Pfam" id="PF12697">
    <property type="entry name" value="Abhydrolase_6"/>
    <property type="match status" value="1"/>
</dbReference>
<evidence type="ECO:0000256" key="1">
    <source>
        <dbReference type="ARBA" id="ARBA00022801"/>
    </source>
</evidence>
<dbReference type="PANTHER" id="PTHR43798:SF31">
    <property type="entry name" value="AB HYDROLASE SUPERFAMILY PROTEIN YCLE"/>
    <property type="match status" value="1"/>
</dbReference>
<dbReference type="EMBL" id="QUMS01000006">
    <property type="protein sequence ID" value="REG04656.1"/>
    <property type="molecule type" value="Genomic_DNA"/>
</dbReference>
<keyword evidence="1" id="KW-0378">Hydrolase</keyword>
<comment type="caution">
    <text evidence="3">The sequence shown here is derived from an EMBL/GenBank/DDBJ whole genome shotgun (WGS) entry which is preliminary data.</text>
</comment>
<dbReference type="GO" id="GO:0016020">
    <property type="term" value="C:membrane"/>
    <property type="evidence" value="ECO:0007669"/>
    <property type="project" value="TreeGrafter"/>
</dbReference>
<dbReference type="Proteomes" id="UP000256388">
    <property type="component" value="Unassembled WGS sequence"/>
</dbReference>
<sequence>MPYSNNLFYRIYDEGDQLKNARPLILLHGSGGSHMAWPVDIRRSLKRQIIALDLPGHGKSAGTACQHLPALVQSLRLFLDSLHIYQADLAGHSLGALLALNFAQAFPKRVNRLFLVSCGSNFKVPEELFDSLLCPNRKGQFIEDFGQIAFNRDFPQSQRRKLLEPLNQVRTSTLLADLSICAEYHLRGDFGKIACPAQLVNGTNDPITTPVSARELAHNLPQAALDLMSKCGHMLLYEKTALISKMMRGFFNEE</sequence>
<reference evidence="3 4" key="1">
    <citation type="submission" date="2018-08" db="EMBL/GenBank/DDBJ databases">
        <title>Genomic Encyclopedia of Type Strains, Phase IV (KMG-IV): sequencing the most valuable type-strain genomes for metagenomic binning, comparative biology and taxonomic classification.</title>
        <authorList>
            <person name="Goeker M."/>
        </authorList>
    </citation>
    <scope>NUCLEOTIDE SEQUENCE [LARGE SCALE GENOMIC DNA]</scope>
    <source>
        <strain evidence="3 4">DSM 23923</strain>
    </source>
</reference>
<proteinExistence type="predicted"/>
<name>A0A347ZPU8_9CHLR</name>
<evidence type="ECO:0000313" key="3">
    <source>
        <dbReference type="EMBL" id="REG04656.1"/>
    </source>
</evidence>
<feature type="domain" description="AB hydrolase-1" evidence="2">
    <location>
        <begin position="24"/>
        <end position="238"/>
    </location>
</feature>
<dbReference type="GO" id="GO:0016787">
    <property type="term" value="F:hydrolase activity"/>
    <property type="evidence" value="ECO:0007669"/>
    <property type="project" value="UniProtKB-KW"/>
</dbReference>